<dbReference type="Proteomes" id="UP000253319">
    <property type="component" value="Unassembled WGS sequence"/>
</dbReference>
<dbReference type="SUPFAM" id="SSF48452">
    <property type="entry name" value="TPR-like"/>
    <property type="match status" value="2"/>
</dbReference>
<reference evidence="2 3" key="1">
    <citation type="submission" date="2018-06" db="EMBL/GenBank/DDBJ databases">
        <title>Flavobacterium tibetense sp. nov., isolated from a wetland YonghuCo on Tibetan Plateau.</title>
        <authorList>
            <person name="Xing P."/>
            <person name="Phurbu D."/>
            <person name="Lu H."/>
        </authorList>
    </citation>
    <scope>NUCLEOTIDE SEQUENCE [LARGE SCALE GENOMIC DNA]</scope>
    <source>
        <strain evidence="2 3">YH5</strain>
    </source>
</reference>
<evidence type="ECO:0000313" key="3">
    <source>
        <dbReference type="Proteomes" id="UP000253319"/>
    </source>
</evidence>
<gene>
    <name evidence="2" type="ORF">DPN68_00990</name>
</gene>
<feature type="chain" id="PRO_5016900751" description="Tetratricopeptide repeat protein" evidence="1">
    <location>
        <begin position="19"/>
        <end position="590"/>
    </location>
</feature>
<dbReference type="InterPro" id="IPR019734">
    <property type="entry name" value="TPR_rpt"/>
</dbReference>
<feature type="signal peptide" evidence="1">
    <location>
        <begin position="1"/>
        <end position="18"/>
    </location>
</feature>
<name>A0A365P5I6_9FLAO</name>
<dbReference type="InterPro" id="IPR011990">
    <property type="entry name" value="TPR-like_helical_dom_sf"/>
</dbReference>
<organism evidence="2 3">
    <name type="scientific">Flavobacterium tibetense</name>
    <dbReference type="NCBI Taxonomy" id="2233533"/>
    <lineage>
        <taxon>Bacteria</taxon>
        <taxon>Pseudomonadati</taxon>
        <taxon>Bacteroidota</taxon>
        <taxon>Flavobacteriia</taxon>
        <taxon>Flavobacteriales</taxon>
        <taxon>Flavobacteriaceae</taxon>
        <taxon>Flavobacterium</taxon>
    </lineage>
</organism>
<dbReference type="SMART" id="SM00028">
    <property type="entry name" value="TPR"/>
    <property type="match status" value="5"/>
</dbReference>
<proteinExistence type="predicted"/>
<dbReference type="AlphaFoldDB" id="A0A365P5I6"/>
<sequence>MKSLLLFFSCLFSFWVSAQNEELALDYFEKGEFEKAVTLYEELYEKNKRLYEDKLLHCYQQLEQYDKAITFINTQNSKLKRPIYLVEEGYIYQLQKQQEKANKFYQLALDEIQKEPNYAYQLGSNFEKKTLLDWALKAYELGQKFNPNLNFDYQMALLQGQMGNVELMIDKLFDYAYAKPEFVPTVQSFLSRFLMENANESFPAYVKKTLLIRTQKTPDIFWNQFLSWFYVQQKEYDKAFVQERAIYKRNPESFYEIVTLAQMAIEDNQDETAKTILAFVLENTSDVGLQMQAHHFLMKMKIENATAKDYPQIQLELQELVKKFGVSPYSLKLQLLLANFEAFYRNQPKNAIEQLQKTLELPLNLREAAAVKMELADIMVYDEKFNQAILYYAQVEDNLKNDELAHEASMKMAKANYYKADFEWTLQQVKNLKQSSSLLIANDAIELFMLIQDNSVEDSTKTALTAFAKADLKLYQKKKDEALQAFLTILEKHKGESIQDITLLRIAQIYEQKKQFDLALNYYNKILTDHADGIFVDEALYFSAEIYRIELNQPEKAKPLYERMVLNHPDSIYFTNSRINYRILRGDVNL</sequence>
<evidence type="ECO:0000256" key="1">
    <source>
        <dbReference type="SAM" id="SignalP"/>
    </source>
</evidence>
<dbReference type="OrthoDB" id="9763354at2"/>
<keyword evidence="1" id="KW-0732">Signal</keyword>
<dbReference type="Gene3D" id="1.25.40.10">
    <property type="entry name" value="Tetratricopeptide repeat domain"/>
    <property type="match status" value="3"/>
</dbReference>
<keyword evidence="3" id="KW-1185">Reference proteome</keyword>
<dbReference type="RefSeq" id="WP_113987715.1">
    <property type="nucleotide sequence ID" value="NZ_QLST01000001.1"/>
</dbReference>
<evidence type="ECO:0008006" key="4">
    <source>
        <dbReference type="Google" id="ProtNLM"/>
    </source>
</evidence>
<accession>A0A365P5I6</accession>
<comment type="caution">
    <text evidence="2">The sequence shown here is derived from an EMBL/GenBank/DDBJ whole genome shotgun (WGS) entry which is preliminary data.</text>
</comment>
<protein>
    <recommendedName>
        <fullName evidence="4">Tetratricopeptide repeat protein</fullName>
    </recommendedName>
</protein>
<evidence type="ECO:0000313" key="2">
    <source>
        <dbReference type="EMBL" id="RBA29833.1"/>
    </source>
</evidence>
<dbReference type="EMBL" id="QLST01000001">
    <property type="protein sequence ID" value="RBA29833.1"/>
    <property type="molecule type" value="Genomic_DNA"/>
</dbReference>
<dbReference type="Pfam" id="PF13432">
    <property type="entry name" value="TPR_16"/>
    <property type="match status" value="1"/>
</dbReference>